<organism evidence="1 2">
    <name type="scientific">Melastoma candidum</name>
    <dbReference type="NCBI Taxonomy" id="119954"/>
    <lineage>
        <taxon>Eukaryota</taxon>
        <taxon>Viridiplantae</taxon>
        <taxon>Streptophyta</taxon>
        <taxon>Embryophyta</taxon>
        <taxon>Tracheophyta</taxon>
        <taxon>Spermatophyta</taxon>
        <taxon>Magnoliopsida</taxon>
        <taxon>eudicotyledons</taxon>
        <taxon>Gunneridae</taxon>
        <taxon>Pentapetalae</taxon>
        <taxon>rosids</taxon>
        <taxon>malvids</taxon>
        <taxon>Myrtales</taxon>
        <taxon>Melastomataceae</taxon>
        <taxon>Melastomatoideae</taxon>
        <taxon>Melastomateae</taxon>
        <taxon>Melastoma</taxon>
    </lineage>
</organism>
<comment type="caution">
    <text evidence="1">The sequence shown here is derived from an EMBL/GenBank/DDBJ whole genome shotgun (WGS) entry which is preliminary data.</text>
</comment>
<accession>A0ACB9LLL3</accession>
<proteinExistence type="predicted"/>
<evidence type="ECO:0000313" key="2">
    <source>
        <dbReference type="Proteomes" id="UP001057402"/>
    </source>
</evidence>
<keyword evidence="2" id="KW-1185">Reference proteome</keyword>
<protein>
    <submittedName>
        <fullName evidence="1">Uncharacterized protein</fullName>
    </submittedName>
</protein>
<sequence length="114" mass="12316">MIAGGALVNAAVILRTCTHDSQLLPILLVARVGASSLLGLFRTKSPSPQSYRGLLLLLESEEVVGVAASTELGIMLSIRRRRYCNSRSVSLPPLHRKLLLPRMPTVGQGVRLCL</sequence>
<dbReference type="Proteomes" id="UP001057402">
    <property type="component" value="Chromosome 11"/>
</dbReference>
<gene>
    <name evidence="1" type="ORF">MLD38_036668</name>
</gene>
<evidence type="ECO:0000313" key="1">
    <source>
        <dbReference type="EMBL" id="KAI4311802.1"/>
    </source>
</evidence>
<name>A0ACB9LLL3_9MYRT</name>
<dbReference type="EMBL" id="CM042890">
    <property type="protein sequence ID" value="KAI4311802.1"/>
    <property type="molecule type" value="Genomic_DNA"/>
</dbReference>
<reference evidence="2" key="1">
    <citation type="journal article" date="2023" name="Front. Plant Sci.">
        <title>Chromosomal-level genome assembly of Melastoma candidum provides insights into trichome evolution.</title>
        <authorList>
            <person name="Zhong Y."/>
            <person name="Wu W."/>
            <person name="Sun C."/>
            <person name="Zou P."/>
            <person name="Liu Y."/>
            <person name="Dai S."/>
            <person name="Zhou R."/>
        </authorList>
    </citation>
    <scope>NUCLEOTIDE SEQUENCE [LARGE SCALE GENOMIC DNA]</scope>
</reference>